<dbReference type="Proteomes" id="UP001055879">
    <property type="component" value="Linkage Group LG05"/>
</dbReference>
<accession>A0ACB9C6U6</accession>
<reference evidence="2" key="1">
    <citation type="journal article" date="2022" name="Mol. Ecol. Resour.">
        <title>The genomes of chicory, endive, great burdock and yacon provide insights into Asteraceae palaeo-polyploidization history and plant inulin production.</title>
        <authorList>
            <person name="Fan W."/>
            <person name="Wang S."/>
            <person name="Wang H."/>
            <person name="Wang A."/>
            <person name="Jiang F."/>
            <person name="Liu H."/>
            <person name="Zhao H."/>
            <person name="Xu D."/>
            <person name="Zhang Y."/>
        </authorList>
    </citation>
    <scope>NUCLEOTIDE SEQUENCE [LARGE SCALE GENOMIC DNA]</scope>
    <source>
        <strain evidence="2">cv. Niubang</strain>
    </source>
</reference>
<gene>
    <name evidence="1" type="ORF">L6452_18712</name>
</gene>
<keyword evidence="2" id="KW-1185">Reference proteome</keyword>
<name>A0ACB9C6U6_ARCLA</name>
<organism evidence="1 2">
    <name type="scientific">Arctium lappa</name>
    <name type="common">Greater burdock</name>
    <name type="synonym">Lappa major</name>
    <dbReference type="NCBI Taxonomy" id="4217"/>
    <lineage>
        <taxon>Eukaryota</taxon>
        <taxon>Viridiplantae</taxon>
        <taxon>Streptophyta</taxon>
        <taxon>Embryophyta</taxon>
        <taxon>Tracheophyta</taxon>
        <taxon>Spermatophyta</taxon>
        <taxon>Magnoliopsida</taxon>
        <taxon>eudicotyledons</taxon>
        <taxon>Gunneridae</taxon>
        <taxon>Pentapetalae</taxon>
        <taxon>asterids</taxon>
        <taxon>campanulids</taxon>
        <taxon>Asterales</taxon>
        <taxon>Asteraceae</taxon>
        <taxon>Carduoideae</taxon>
        <taxon>Cardueae</taxon>
        <taxon>Arctiinae</taxon>
        <taxon>Arctium</taxon>
    </lineage>
</organism>
<evidence type="ECO:0000313" key="1">
    <source>
        <dbReference type="EMBL" id="KAI3730036.1"/>
    </source>
</evidence>
<dbReference type="EMBL" id="CM042051">
    <property type="protein sequence ID" value="KAI3730036.1"/>
    <property type="molecule type" value="Genomic_DNA"/>
</dbReference>
<comment type="caution">
    <text evidence="1">The sequence shown here is derived from an EMBL/GenBank/DDBJ whole genome shotgun (WGS) entry which is preliminary data.</text>
</comment>
<reference evidence="1 2" key="2">
    <citation type="journal article" date="2022" name="Mol. Ecol. Resour.">
        <title>The genomes of chicory, endive, great burdock and yacon provide insights into Asteraceae paleo-polyploidization history and plant inulin production.</title>
        <authorList>
            <person name="Fan W."/>
            <person name="Wang S."/>
            <person name="Wang H."/>
            <person name="Wang A."/>
            <person name="Jiang F."/>
            <person name="Liu H."/>
            <person name="Zhao H."/>
            <person name="Xu D."/>
            <person name="Zhang Y."/>
        </authorList>
    </citation>
    <scope>NUCLEOTIDE SEQUENCE [LARGE SCALE GENOMIC DNA]</scope>
    <source>
        <strain evidence="2">cv. Niubang</strain>
    </source>
</reference>
<sequence>MVEAASDMFVVVMDDSKLVFGLGGSGLATPMEIVQFYWKYNLVGLQELFKEEGGSRIVQRGRWICHDFRP</sequence>
<evidence type="ECO:0000313" key="2">
    <source>
        <dbReference type="Proteomes" id="UP001055879"/>
    </source>
</evidence>
<proteinExistence type="predicted"/>
<protein>
    <submittedName>
        <fullName evidence="1">Uncharacterized protein</fullName>
    </submittedName>
</protein>